<proteinExistence type="predicted"/>
<dbReference type="EC" id="2.7.13.3" evidence="3"/>
<evidence type="ECO:0000256" key="13">
    <source>
        <dbReference type="ARBA" id="ARBA00023136"/>
    </source>
</evidence>
<keyword evidence="11 14" id="KW-1133">Transmembrane helix</keyword>
<evidence type="ECO:0000313" key="17">
    <source>
        <dbReference type="EMBL" id="SDG25012.1"/>
    </source>
</evidence>
<accession>A0A1G7SQ43</accession>
<comment type="subcellular location">
    <subcellularLocation>
        <location evidence="2">Cell membrane</location>
        <topology evidence="2">Multi-pass membrane protein</topology>
    </subcellularLocation>
</comment>
<name>A0A1G7SQ43_9LACT</name>
<dbReference type="SUPFAM" id="SSF158472">
    <property type="entry name" value="HAMP domain-like"/>
    <property type="match status" value="1"/>
</dbReference>
<evidence type="ECO:0000256" key="8">
    <source>
        <dbReference type="ARBA" id="ARBA00022741"/>
    </source>
</evidence>
<dbReference type="CDD" id="cd00075">
    <property type="entry name" value="HATPase"/>
    <property type="match status" value="1"/>
</dbReference>
<feature type="transmembrane region" description="Helical" evidence="14">
    <location>
        <begin position="153"/>
        <end position="174"/>
    </location>
</feature>
<comment type="catalytic activity">
    <reaction evidence="1">
        <text>ATP + protein L-histidine = ADP + protein N-phospho-L-histidine.</text>
        <dbReference type="EC" id="2.7.13.3"/>
    </reaction>
</comment>
<protein>
    <recommendedName>
        <fullName evidence="3">histidine kinase</fullName>
        <ecNumber evidence="3">2.7.13.3</ecNumber>
    </recommendedName>
</protein>
<evidence type="ECO:0000256" key="7">
    <source>
        <dbReference type="ARBA" id="ARBA00022692"/>
    </source>
</evidence>
<dbReference type="InterPro" id="IPR008358">
    <property type="entry name" value="Sig_transdc_His_kin/Pase_MprB"/>
</dbReference>
<evidence type="ECO:0000256" key="1">
    <source>
        <dbReference type="ARBA" id="ARBA00000085"/>
    </source>
</evidence>
<dbReference type="AlphaFoldDB" id="A0A1G7SQ43"/>
<evidence type="ECO:0000256" key="5">
    <source>
        <dbReference type="ARBA" id="ARBA00022553"/>
    </source>
</evidence>
<dbReference type="SMART" id="SM00304">
    <property type="entry name" value="HAMP"/>
    <property type="match status" value="1"/>
</dbReference>
<evidence type="ECO:0000256" key="11">
    <source>
        <dbReference type="ARBA" id="ARBA00022989"/>
    </source>
</evidence>
<dbReference type="Gene3D" id="6.10.340.10">
    <property type="match status" value="1"/>
</dbReference>
<keyword evidence="7 14" id="KW-0812">Transmembrane</keyword>
<evidence type="ECO:0000313" key="18">
    <source>
        <dbReference type="Proteomes" id="UP000199708"/>
    </source>
</evidence>
<dbReference type="GO" id="GO:0005524">
    <property type="term" value="F:ATP binding"/>
    <property type="evidence" value="ECO:0007669"/>
    <property type="project" value="UniProtKB-KW"/>
</dbReference>
<evidence type="ECO:0000256" key="9">
    <source>
        <dbReference type="ARBA" id="ARBA00022777"/>
    </source>
</evidence>
<dbReference type="PROSITE" id="PS50885">
    <property type="entry name" value="HAMP"/>
    <property type="match status" value="1"/>
</dbReference>
<dbReference type="PROSITE" id="PS50109">
    <property type="entry name" value="HIS_KIN"/>
    <property type="match status" value="1"/>
</dbReference>
<evidence type="ECO:0000256" key="4">
    <source>
        <dbReference type="ARBA" id="ARBA00022475"/>
    </source>
</evidence>
<reference evidence="17 18" key="1">
    <citation type="submission" date="2016-10" db="EMBL/GenBank/DDBJ databases">
        <authorList>
            <person name="de Groot N.N."/>
        </authorList>
    </citation>
    <scope>NUCLEOTIDE SEQUENCE [LARGE SCALE GENOMIC DNA]</scope>
    <source>
        <strain evidence="17 18">ATCC BAA-466</strain>
    </source>
</reference>
<dbReference type="SUPFAM" id="SSF47384">
    <property type="entry name" value="Homodimeric domain of signal transducing histidine kinase"/>
    <property type="match status" value="1"/>
</dbReference>
<sequence length="460" mass="53286">MKNNYSLKRSFNLLVIKVVTSTVALFFVILIFWLIWLSVFPRNYYEKVYSESFLKSVEKEIPNLLLGENRDIPNKDSKFQYLITIDGKKQIKSDDFPNNGIKLNETSNGTHSFVENNEMYSFKVFDHYPTVKILMIYPAFSTGNQVVDYINVVFQYFIVASPFMLFIIFLSIFTTKLYRAIRSKFIIVETHLKEIEEGDLSTPLPDFNNKEFGELSRQINKMRIELNNLLDESRKKSIVQKQLFSSIAHDVRTPLTIINAETELLEMLSEDSAVQERCSVIASEVSRIDKLLTELLKITRLNTDSYTLKYEELNIIDILHSTIVEFSSLCKMNEIKIRENYKDNLITIYCDQLMITRIIQNVLSNAVEHVDIGGEIECSVIQTLSETTISISNTDSLFSDEYLKGEFIPFYSDKCQREKEHFGLGLYMSDLMIKKMNGLISIKNENQQATVIITLKNEGR</sequence>
<dbReference type="STRING" id="120956.SAMN05421791_104106"/>
<feature type="domain" description="HAMP" evidence="16">
    <location>
        <begin position="179"/>
        <end position="231"/>
    </location>
</feature>
<dbReference type="CDD" id="cd00082">
    <property type="entry name" value="HisKA"/>
    <property type="match status" value="1"/>
</dbReference>
<dbReference type="PRINTS" id="PR01780">
    <property type="entry name" value="LANTIREGPROT"/>
</dbReference>
<dbReference type="EMBL" id="FNCK01000004">
    <property type="protein sequence ID" value="SDG25012.1"/>
    <property type="molecule type" value="Genomic_DNA"/>
</dbReference>
<keyword evidence="12" id="KW-0902">Two-component regulatory system</keyword>
<keyword evidence="18" id="KW-1185">Reference proteome</keyword>
<dbReference type="RefSeq" id="WP_090289791.1">
    <property type="nucleotide sequence ID" value="NZ_FNCK01000004.1"/>
</dbReference>
<evidence type="ECO:0000256" key="12">
    <source>
        <dbReference type="ARBA" id="ARBA00023012"/>
    </source>
</evidence>
<feature type="transmembrane region" description="Helical" evidence="14">
    <location>
        <begin position="12"/>
        <end position="36"/>
    </location>
</feature>
<dbReference type="SUPFAM" id="SSF55874">
    <property type="entry name" value="ATPase domain of HSP90 chaperone/DNA topoisomerase II/histidine kinase"/>
    <property type="match status" value="1"/>
</dbReference>
<evidence type="ECO:0000256" key="10">
    <source>
        <dbReference type="ARBA" id="ARBA00022840"/>
    </source>
</evidence>
<dbReference type="Pfam" id="PF00672">
    <property type="entry name" value="HAMP"/>
    <property type="match status" value="1"/>
</dbReference>
<dbReference type="PANTHER" id="PTHR45528:SF1">
    <property type="entry name" value="SENSOR HISTIDINE KINASE CPXA"/>
    <property type="match status" value="1"/>
</dbReference>
<dbReference type="PANTHER" id="PTHR45528">
    <property type="entry name" value="SENSOR HISTIDINE KINASE CPXA"/>
    <property type="match status" value="1"/>
</dbReference>
<dbReference type="SMART" id="SM00388">
    <property type="entry name" value="HisKA"/>
    <property type="match status" value="1"/>
</dbReference>
<dbReference type="InterPro" id="IPR003660">
    <property type="entry name" value="HAMP_dom"/>
</dbReference>
<organism evidence="17 18">
    <name type="scientific">Facklamia miroungae</name>
    <dbReference type="NCBI Taxonomy" id="120956"/>
    <lineage>
        <taxon>Bacteria</taxon>
        <taxon>Bacillati</taxon>
        <taxon>Bacillota</taxon>
        <taxon>Bacilli</taxon>
        <taxon>Lactobacillales</taxon>
        <taxon>Aerococcaceae</taxon>
        <taxon>Facklamia</taxon>
    </lineage>
</organism>
<evidence type="ECO:0000259" key="15">
    <source>
        <dbReference type="PROSITE" id="PS50109"/>
    </source>
</evidence>
<dbReference type="GO" id="GO:0000155">
    <property type="term" value="F:phosphorelay sensor kinase activity"/>
    <property type="evidence" value="ECO:0007669"/>
    <property type="project" value="InterPro"/>
</dbReference>
<dbReference type="Gene3D" id="3.30.565.10">
    <property type="entry name" value="Histidine kinase-like ATPase, C-terminal domain"/>
    <property type="match status" value="1"/>
</dbReference>
<keyword evidence="13 14" id="KW-0472">Membrane</keyword>
<dbReference type="Gene3D" id="1.10.287.130">
    <property type="match status" value="1"/>
</dbReference>
<keyword evidence="9 17" id="KW-0418">Kinase</keyword>
<dbReference type="GO" id="GO:0005886">
    <property type="term" value="C:plasma membrane"/>
    <property type="evidence" value="ECO:0007669"/>
    <property type="project" value="UniProtKB-SubCell"/>
</dbReference>
<keyword evidence="5" id="KW-0597">Phosphoprotein</keyword>
<keyword evidence="10" id="KW-0067">ATP-binding</keyword>
<evidence type="ECO:0000256" key="3">
    <source>
        <dbReference type="ARBA" id="ARBA00012438"/>
    </source>
</evidence>
<keyword evidence="6" id="KW-0808">Transferase</keyword>
<keyword evidence="8" id="KW-0547">Nucleotide-binding</keyword>
<dbReference type="InterPro" id="IPR050398">
    <property type="entry name" value="HssS/ArlS-like"/>
</dbReference>
<dbReference type="SMART" id="SM00387">
    <property type="entry name" value="HATPase_c"/>
    <property type="match status" value="1"/>
</dbReference>
<dbReference type="InterPro" id="IPR003594">
    <property type="entry name" value="HATPase_dom"/>
</dbReference>
<dbReference type="Proteomes" id="UP000199708">
    <property type="component" value="Unassembled WGS sequence"/>
</dbReference>
<dbReference type="InterPro" id="IPR003661">
    <property type="entry name" value="HisK_dim/P_dom"/>
</dbReference>
<evidence type="ECO:0000259" key="16">
    <source>
        <dbReference type="PROSITE" id="PS50885"/>
    </source>
</evidence>
<feature type="domain" description="Histidine kinase" evidence="15">
    <location>
        <begin position="246"/>
        <end position="459"/>
    </location>
</feature>
<gene>
    <name evidence="17" type="ORF">SAMN05421791_104106</name>
</gene>
<dbReference type="InterPro" id="IPR036097">
    <property type="entry name" value="HisK_dim/P_sf"/>
</dbReference>
<evidence type="ECO:0000256" key="6">
    <source>
        <dbReference type="ARBA" id="ARBA00022679"/>
    </source>
</evidence>
<dbReference type="Pfam" id="PF00512">
    <property type="entry name" value="HisKA"/>
    <property type="match status" value="1"/>
</dbReference>
<keyword evidence="4" id="KW-1003">Cell membrane</keyword>
<dbReference type="CDD" id="cd06225">
    <property type="entry name" value="HAMP"/>
    <property type="match status" value="1"/>
</dbReference>
<dbReference type="InterPro" id="IPR036890">
    <property type="entry name" value="HATPase_C_sf"/>
</dbReference>
<dbReference type="InterPro" id="IPR005467">
    <property type="entry name" value="His_kinase_dom"/>
</dbReference>
<dbReference type="Pfam" id="PF02518">
    <property type="entry name" value="HATPase_c"/>
    <property type="match status" value="1"/>
</dbReference>
<dbReference type="OrthoDB" id="9806130at2"/>
<evidence type="ECO:0000256" key="2">
    <source>
        <dbReference type="ARBA" id="ARBA00004651"/>
    </source>
</evidence>
<evidence type="ECO:0000256" key="14">
    <source>
        <dbReference type="SAM" id="Phobius"/>
    </source>
</evidence>